<evidence type="ECO:0000313" key="2">
    <source>
        <dbReference type="Proteomes" id="UP001148614"/>
    </source>
</evidence>
<protein>
    <submittedName>
        <fullName evidence="1">Uncharacterized protein</fullName>
    </submittedName>
</protein>
<comment type="caution">
    <text evidence="1">The sequence shown here is derived from an EMBL/GenBank/DDBJ whole genome shotgun (WGS) entry which is preliminary data.</text>
</comment>
<name>A0A9W8NCQ7_9PEZI</name>
<keyword evidence="2" id="KW-1185">Reference proteome</keyword>
<dbReference type="Proteomes" id="UP001148614">
    <property type="component" value="Unassembled WGS sequence"/>
</dbReference>
<evidence type="ECO:0000313" key="1">
    <source>
        <dbReference type="EMBL" id="KAJ3568583.1"/>
    </source>
</evidence>
<reference evidence="1" key="1">
    <citation type="submission" date="2022-07" db="EMBL/GenBank/DDBJ databases">
        <title>Genome Sequence of Xylaria arbuscula.</title>
        <authorList>
            <person name="Buettner E."/>
        </authorList>
    </citation>
    <scope>NUCLEOTIDE SEQUENCE</scope>
    <source>
        <strain evidence="1">VT107</strain>
    </source>
</reference>
<organism evidence="1 2">
    <name type="scientific">Xylaria arbuscula</name>
    <dbReference type="NCBI Taxonomy" id="114810"/>
    <lineage>
        <taxon>Eukaryota</taxon>
        <taxon>Fungi</taxon>
        <taxon>Dikarya</taxon>
        <taxon>Ascomycota</taxon>
        <taxon>Pezizomycotina</taxon>
        <taxon>Sordariomycetes</taxon>
        <taxon>Xylariomycetidae</taxon>
        <taxon>Xylariales</taxon>
        <taxon>Xylariaceae</taxon>
        <taxon>Xylaria</taxon>
    </lineage>
</organism>
<proteinExistence type="predicted"/>
<gene>
    <name evidence="1" type="ORF">NPX13_g6372</name>
</gene>
<accession>A0A9W8NCQ7</accession>
<sequence>METLPYYLISAEMQHAARQQTFLEDPAALQKRGVLYCATTVRLAAFKVRDRPAAPDWKRRVSIVQGQ</sequence>
<dbReference type="AlphaFoldDB" id="A0A9W8NCQ7"/>
<dbReference type="EMBL" id="JANPWZ010001122">
    <property type="protein sequence ID" value="KAJ3568583.1"/>
    <property type="molecule type" value="Genomic_DNA"/>
</dbReference>